<dbReference type="Pfam" id="PF01467">
    <property type="entry name" value="CTP_transf_like"/>
    <property type="match status" value="1"/>
</dbReference>
<dbReference type="Gene3D" id="3.40.50.620">
    <property type="entry name" value="HUPs"/>
    <property type="match status" value="1"/>
</dbReference>
<accession>A0A0H2S3M3</accession>
<dbReference type="GO" id="GO:0015937">
    <property type="term" value="P:coenzyme A biosynthetic process"/>
    <property type="evidence" value="ECO:0007669"/>
    <property type="project" value="TreeGrafter"/>
</dbReference>
<evidence type="ECO:0000313" key="4">
    <source>
        <dbReference type="Proteomes" id="UP000053477"/>
    </source>
</evidence>
<dbReference type="InterPro" id="IPR014729">
    <property type="entry name" value="Rossmann-like_a/b/a_fold"/>
</dbReference>
<dbReference type="PANTHER" id="PTHR10695">
    <property type="entry name" value="DEPHOSPHO-COA KINASE-RELATED"/>
    <property type="match status" value="1"/>
</dbReference>
<dbReference type="AlphaFoldDB" id="A0A0H2S3M3"/>
<dbReference type="OrthoDB" id="330671at2759"/>
<protein>
    <submittedName>
        <fullName evidence="3">Nucleotidylyl transferase</fullName>
    </submittedName>
</protein>
<dbReference type="GO" id="GO:0004140">
    <property type="term" value="F:dephospho-CoA kinase activity"/>
    <property type="evidence" value="ECO:0007669"/>
    <property type="project" value="TreeGrafter"/>
</dbReference>
<dbReference type="STRING" id="27342.A0A0H2S3M3"/>
<dbReference type="Proteomes" id="UP000053477">
    <property type="component" value="Unassembled WGS sequence"/>
</dbReference>
<keyword evidence="3" id="KW-0808">Transferase</keyword>
<dbReference type="NCBIfam" id="NF001985">
    <property type="entry name" value="PRK00777.1"/>
    <property type="match status" value="1"/>
</dbReference>
<organism evidence="3 4">
    <name type="scientific">Schizopora paradoxa</name>
    <dbReference type="NCBI Taxonomy" id="27342"/>
    <lineage>
        <taxon>Eukaryota</taxon>
        <taxon>Fungi</taxon>
        <taxon>Dikarya</taxon>
        <taxon>Basidiomycota</taxon>
        <taxon>Agaricomycotina</taxon>
        <taxon>Agaricomycetes</taxon>
        <taxon>Hymenochaetales</taxon>
        <taxon>Schizoporaceae</taxon>
        <taxon>Schizopora</taxon>
    </lineage>
</organism>
<reference evidence="3 4" key="1">
    <citation type="submission" date="2015-04" db="EMBL/GenBank/DDBJ databases">
        <title>Complete genome sequence of Schizopora paradoxa KUC8140, a cosmopolitan wood degrader in East Asia.</title>
        <authorList>
            <consortium name="DOE Joint Genome Institute"/>
            <person name="Min B."/>
            <person name="Park H."/>
            <person name="Jang Y."/>
            <person name="Kim J.-J."/>
            <person name="Kim K.H."/>
            <person name="Pangilinan J."/>
            <person name="Lipzen A."/>
            <person name="Riley R."/>
            <person name="Grigoriev I.V."/>
            <person name="Spatafora J.W."/>
            <person name="Choi I.-G."/>
        </authorList>
    </citation>
    <scope>NUCLEOTIDE SEQUENCE [LARGE SCALE GENOMIC DNA]</scope>
    <source>
        <strain evidence="3 4">KUC8140</strain>
    </source>
</reference>
<evidence type="ECO:0000259" key="2">
    <source>
        <dbReference type="Pfam" id="PF01467"/>
    </source>
</evidence>
<feature type="domain" description="Cytidyltransferase-like" evidence="2">
    <location>
        <begin position="160"/>
        <end position="309"/>
    </location>
</feature>
<gene>
    <name evidence="3" type="ORF">SCHPADRAFT_819765</name>
</gene>
<dbReference type="PANTHER" id="PTHR10695:SF46">
    <property type="entry name" value="BIFUNCTIONAL COENZYME A SYNTHASE-RELATED"/>
    <property type="match status" value="1"/>
</dbReference>
<dbReference type="EMBL" id="KQ085893">
    <property type="protein sequence ID" value="KLO18622.1"/>
    <property type="molecule type" value="Genomic_DNA"/>
</dbReference>
<evidence type="ECO:0000256" key="1">
    <source>
        <dbReference type="SAM" id="MobiDB-lite"/>
    </source>
</evidence>
<dbReference type="InterPro" id="IPR004821">
    <property type="entry name" value="Cyt_trans-like"/>
</dbReference>
<evidence type="ECO:0000313" key="3">
    <source>
        <dbReference type="EMBL" id="KLO18622.1"/>
    </source>
</evidence>
<feature type="compositionally biased region" description="Basic and acidic residues" evidence="1">
    <location>
        <begin position="140"/>
        <end position="152"/>
    </location>
</feature>
<dbReference type="CDD" id="cd02164">
    <property type="entry name" value="PPAT_CoAS"/>
    <property type="match status" value="1"/>
</dbReference>
<sequence>MVSDSVLCLKLKTFHDIHDWSSAIRVATERTTRRIVIVIFHEVFNSNPGFSHTGCWSAVQSLLSTVYVEATGVSQQANRILMDVDVLLCGFDKPPNISPVDEINHIFTGGDVPDIPLQDWVKRLPKTELSRNSNATDCTHPNRPDNNIKERPPSYPTVALGGTFDHLHSGHKILLSMAAWIAHEKIIVGMTDDKLLRNKANKEVLENLSTRISRVRRFLEMFKPGLQYHLVPLDDVAGPTGVDPNIQALVVSKETISGAEAIARIRNEKGFPPLECFVIDVISATSADLVAEDMEWLRKTKMSSTFIREWIVKNKGSDKL</sequence>
<dbReference type="InParanoid" id="A0A0H2S3M3"/>
<dbReference type="SUPFAM" id="SSF52374">
    <property type="entry name" value="Nucleotidylyl transferase"/>
    <property type="match status" value="1"/>
</dbReference>
<name>A0A0H2S3M3_9AGAM</name>
<keyword evidence="4" id="KW-1185">Reference proteome</keyword>
<feature type="region of interest" description="Disordered" evidence="1">
    <location>
        <begin position="131"/>
        <end position="153"/>
    </location>
</feature>
<proteinExistence type="predicted"/>